<dbReference type="Pfam" id="PF13529">
    <property type="entry name" value="Peptidase_C39_2"/>
    <property type="match status" value="1"/>
</dbReference>
<evidence type="ECO:0000259" key="1">
    <source>
        <dbReference type="Pfam" id="PF13529"/>
    </source>
</evidence>
<dbReference type="PIRSF" id="PIRSF032442">
    <property type="entry name" value="UCP032442"/>
    <property type="match status" value="1"/>
</dbReference>
<dbReference type="EMBL" id="JAROYP010000022">
    <property type="protein sequence ID" value="MDH5164035.1"/>
    <property type="molecule type" value="Genomic_DNA"/>
</dbReference>
<comment type="caution">
    <text evidence="2">The sequence shown here is derived from an EMBL/GenBank/DDBJ whole genome shotgun (WGS) entry which is preliminary data.</text>
</comment>
<name>A0AAW6SYW8_9BACI</name>
<dbReference type="InterPro" id="IPR039564">
    <property type="entry name" value="Peptidase_C39-like"/>
</dbReference>
<dbReference type="CDD" id="cd02549">
    <property type="entry name" value="Peptidase_C39A"/>
    <property type="match status" value="1"/>
</dbReference>
<dbReference type="PANTHER" id="PTHR37806:SF1">
    <property type="entry name" value="PEPTIDASE C39-LIKE DOMAIN-CONTAINING PROTEIN"/>
    <property type="match status" value="1"/>
</dbReference>
<evidence type="ECO:0000313" key="2">
    <source>
        <dbReference type="EMBL" id="MDH5164035.1"/>
    </source>
</evidence>
<dbReference type="SUPFAM" id="SSF54001">
    <property type="entry name" value="Cysteine proteinases"/>
    <property type="match status" value="1"/>
</dbReference>
<dbReference type="PANTHER" id="PTHR37806">
    <property type="entry name" value="LMO0724 PROTEIN"/>
    <property type="match status" value="1"/>
</dbReference>
<gene>
    <name evidence="2" type="ORF">P5X88_24170</name>
</gene>
<sequence>MKSILSIFAIFLLASIVFLFGYINKEDNSFAFEENQKLTETLSASDQYKIIKLKDKVLLDIPVISQFPELARGCEVTSLSMLLLAAGINKDKMALASEIEKDPTPQSVVNGKVYFGNPHKGFVGNIYTYDQPGLGVYVEPIVKLAEKYLPGKIVNLTNSTFEDLKIYLSDERPVWVIINTKYQQLSDSYFKTWYTEDGPIRVTSKEHSVLVTGYDKEYIYFNDPLTGTKNKKAPIVDFKKAWVQMGSQAITFQN</sequence>
<dbReference type="Proteomes" id="UP001159179">
    <property type="component" value="Unassembled WGS sequence"/>
</dbReference>
<reference evidence="2" key="1">
    <citation type="submission" date="2023-03" db="EMBL/GenBank/DDBJ databases">
        <title>Bacterial isolates from washroom surfaces on a university campus.</title>
        <authorList>
            <person name="Holman D.B."/>
            <person name="Gzyl K.E."/>
            <person name="Taheri A.E."/>
        </authorList>
    </citation>
    <scope>NUCLEOTIDE SEQUENCE</scope>
    <source>
        <strain evidence="2">RD03</strain>
    </source>
</reference>
<dbReference type="InterPro" id="IPR038765">
    <property type="entry name" value="Papain-like_cys_pep_sf"/>
</dbReference>
<dbReference type="InterPro" id="IPR016997">
    <property type="entry name" value="UCP032442"/>
</dbReference>
<dbReference type="AlphaFoldDB" id="A0AAW6SYW8"/>
<accession>A0AAW6SYW8</accession>
<proteinExistence type="predicted"/>
<evidence type="ECO:0000313" key="3">
    <source>
        <dbReference type="Proteomes" id="UP001159179"/>
    </source>
</evidence>
<dbReference type="InterPro" id="IPR039563">
    <property type="entry name" value="Peptidase_C39_single_dom"/>
</dbReference>
<feature type="domain" description="Peptidase C39-like" evidence="1">
    <location>
        <begin position="59"/>
        <end position="224"/>
    </location>
</feature>
<dbReference type="Gene3D" id="3.90.70.10">
    <property type="entry name" value="Cysteine proteinases"/>
    <property type="match status" value="1"/>
</dbReference>
<dbReference type="RefSeq" id="WP_280618717.1">
    <property type="nucleotide sequence ID" value="NZ_JAROYP010000022.1"/>
</dbReference>
<organism evidence="2 3">
    <name type="scientific">Heyndrickxia oleronia</name>
    <dbReference type="NCBI Taxonomy" id="38875"/>
    <lineage>
        <taxon>Bacteria</taxon>
        <taxon>Bacillati</taxon>
        <taxon>Bacillota</taxon>
        <taxon>Bacilli</taxon>
        <taxon>Bacillales</taxon>
        <taxon>Bacillaceae</taxon>
        <taxon>Heyndrickxia</taxon>
    </lineage>
</organism>
<protein>
    <submittedName>
        <fullName evidence="2">C39 family peptidase</fullName>
    </submittedName>
</protein>